<keyword evidence="3" id="KW-1003">Cell membrane</keyword>
<comment type="similarity">
    <text evidence="2">Belongs to the UPF0126 family.</text>
</comment>
<evidence type="ECO:0000313" key="9">
    <source>
        <dbReference type="EMBL" id="SMG24491.1"/>
    </source>
</evidence>
<name>A0A1X7J9Q5_9BACT</name>
<reference evidence="10" key="1">
    <citation type="submission" date="2017-04" db="EMBL/GenBank/DDBJ databases">
        <authorList>
            <person name="Varghese N."/>
            <person name="Submissions S."/>
        </authorList>
    </citation>
    <scope>NUCLEOTIDE SEQUENCE [LARGE SCALE GENOMIC DNA]</scope>
    <source>
        <strain evidence="10">DSM 4125</strain>
    </source>
</reference>
<evidence type="ECO:0000256" key="5">
    <source>
        <dbReference type="ARBA" id="ARBA00022989"/>
    </source>
</evidence>
<dbReference type="OrthoDB" id="9791874at2"/>
<proteinExistence type="inferred from homology"/>
<feature type="transmembrane region" description="Helical" evidence="7">
    <location>
        <begin position="149"/>
        <end position="167"/>
    </location>
</feature>
<evidence type="ECO:0000313" key="10">
    <source>
        <dbReference type="Proteomes" id="UP000193804"/>
    </source>
</evidence>
<evidence type="ECO:0000256" key="2">
    <source>
        <dbReference type="ARBA" id="ARBA00008193"/>
    </source>
</evidence>
<dbReference type="GO" id="GO:0005886">
    <property type="term" value="C:plasma membrane"/>
    <property type="evidence" value="ECO:0007669"/>
    <property type="project" value="UniProtKB-SubCell"/>
</dbReference>
<evidence type="ECO:0000256" key="4">
    <source>
        <dbReference type="ARBA" id="ARBA00022692"/>
    </source>
</evidence>
<evidence type="ECO:0000256" key="6">
    <source>
        <dbReference type="ARBA" id="ARBA00023136"/>
    </source>
</evidence>
<dbReference type="PANTHER" id="PTHR30506:SF3">
    <property type="entry name" value="UPF0126 INNER MEMBRANE PROTEIN YADS-RELATED"/>
    <property type="match status" value="1"/>
</dbReference>
<protein>
    <submittedName>
        <fullName evidence="9">Uncharacterized membrane protein YeiH</fullName>
    </submittedName>
</protein>
<comment type="subcellular location">
    <subcellularLocation>
        <location evidence="1">Cell membrane</location>
        <topology evidence="1">Multi-pass membrane protein</topology>
    </subcellularLocation>
</comment>
<accession>A0A1X7J9Q5</accession>
<sequence length="199" mass="21990">MQIQYALELLGTLVFAISGALAVKDKSEDWFGAGFTGFVTAIGGGTLRDIMLGSYPLSWVGDMNIIYTILFGVLLTSFFNKFLQNLRKTLSLFDSMGIALFTVAGVEKALSMGLRWEIAAIMGMFSAVFGGVIRDTLVNETPVIFRKEIYASACLLGGMLYTLLNYFQLDRDINFIVTASFIMSARLLAVKYHINFPKI</sequence>
<keyword evidence="5 7" id="KW-1133">Transmembrane helix</keyword>
<evidence type="ECO:0000256" key="3">
    <source>
        <dbReference type="ARBA" id="ARBA00022475"/>
    </source>
</evidence>
<dbReference type="STRING" id="1028.SAMN05661096_01460"/>
<gene>
    <name evidence="9" type="ORF">SAMN05661096_01460</name>
</gene>
<dbReference type="RefSeq" id="WP_085516392.1">
    <property type="nucleotide sequence ID" value="NZ_FXAW01000002.1"/>
</dbReference>
<organism evidence="9 10">
    <name type="scientific">Marivirga sericea</name>
    <dbReference type="NCBI Taxonomy" id="1028"/>
    <lineage>
        <taxon>Bacteria</taxon>
        <taxon>Pseudomonadati</taxon>
        <taxon>Bacteroidota</taxon>
        <taxon>Cytophagia</taxon>
        <taxon>Cytophagales</taxon>
        <taxon>Marivirgaceae</taxon>
        <taxon>Marivirga</taxon>
    </lineage>
</organism>
<feature type="transmembrane region" description="Helical" evidence="7">
    <location>
        <begin position="118"/>
        <end position="137"/>
    </location>
</feature>
<feature type="transmembrane region" description="Helical" evidence="7">
    <location>
        <begin position="173"/>
        <end position="194"/>
    </location>
</feature>
<evidence type="ECO:0000256" key="7">
    <source>
        <dbReference type="SAM" id="Phobius"/>
    </source>
</evidence>
<dbReference type="EMBL" id="FXAW01000002">
    <property type="protein sequence ID" value="SMG24491.1"/>
    <property type="molecule type" value="Genomic_DNA"/>
</dbReference>
<feature type="transmembrane region" description="Helical" evidence="7">
    <location>
        <begin position="65"/>
        <end position="83"/>
    </location>
</feature>
<keyword evidence="10" id="KW-1185">Reference proteome</keyword>
<feature type="domain" description="Glycine transporter" evidence="8">
    <location>
        <begin position="92"/>
        <end position="164"/>
    </location>
</feature>
<dbReference type="InterPro" id="IPR005115">
    <property type="entry name" value="Gly_transporter"/>
</dbReference>
<dbReference type="AlphaFoldDB" id="A0A1X7J9Q5"/>
<feature type="domain" description="Glycine transporter" evidence="8">
    <location>
        <begin position="6"/>
        <end position="80"/>
    </location>
</feature>
<dbReference type="Proteomes" id="UP000193804">
    <property type="component" value="Unassembled WGS sequence"/>
</dbReference>
<keyword evidence="6 7" id="KW-0472">Membrane</keyword>
<evidence type="ECO:0000256" key="1">
    <source>
        <dbReference type="ARBA" id="ARBA00004651"/>
    </source>
</evidence>
<evidence type="ECO:0000259" key="8">
    <source>
        <dbReference type="Pfam" id="PF03458"/>
    </source>
</evidence>
<keyword evidence="4 7" id="KW-0812">Transmembrane</keyword>
<dbReference type="PANTHER" id="PTHR30506">
    <property type="entry name" value="INNER MEMBRANE PROTEIN"/>
    <property type="match status" value="1"/>
</dbReference>
<dbReference type="Pfam" id="PF03458">
    <property type="entry name" value="Gly_transporter"/>
    <property type="match status" value="2"/>
</dbReference>